<dbReference type="Proteomes" id="UP000309340">
    <property type="component" value="Unassembled WGS sequence"/>
</dbReference>
<feature type="signal peptide" evidence="2">
    <location>
        <begin position="1"/>
        <end position="20"/>
    </location>
</feature>
<evidence type="ECO:0000313" key="3">
    <source>
        <dbReference type="EMBL" id="TKA80652.1"/>
    </source>
</evidence>
<evidence type="ECO:0000256" key="2">
    <source>
        <dbReference type="SAM" id="SignalP"/>
    </source>
</evidence>
<dbReference type="AlphaFoldDB" id="A0A4U0XSG4"/>
<evidence type="ECO:0000313" key="4">
    <source>
        <dbReference type="Proteomes" id="UP000309340"/>
    </source>
</evidence>
<evidence type="ECO:0008006" key="5">
    <source>
        <dbReference type="Google" id="ProtNLM"/>
    </source>
</evidence>
<sequence length="387" mass="41643">MSPITRKIVALAFMATSAMAAPPMEPPGYSMHSHPEVMHPTASGIGPWESLPTAGIPSAPTGMTYGPAPFEHSTPSKYKTSFSKPTGSVNASGFGPWQGPPSGVAAPTGRPAPYGHPIPSEFTTSYSKHTRPVRPSGVPMDGAPSVAMPPAPAKAPSEAPVPAEHAIYSKNGMLLDPLGFVHVADDGVERSYAANGTVIDYRQLSNDQLMNMTKSLPAAMQHLQGHLADVWKGVDGNSVTSKSQIFDPLPHLRPAEPTAEDVQQSVNELVAMKKVLEGRSIPYPPVTVMPPICHNMSCTNTINCQLFDYDECYLWRGFTRKYCVDLLQRRQAGSSPVGGMPLPVPLPPTAGGELFCLGMICTTTLACEMFGCEVCRYVDEYPRRYRM</sequence>
<feature type="region of interest" description="Disordered" evidence="1">
    <location>
        <begin position="41"/>
        <end position="105"/>
    </location>
</feature>
<dbReference type="EMBL" id="NAJQ01000066">
    <property type="protein sequence ID" value="TKA80652.1"/>
    <property type="molecule type" value="Genomic_DNA"/>
</dbReference>
<comment type="caution">
    <text evidence="3">The sequence shown here is derived from an EMBL/GenBank/DDBJ whole genome shotgun (WGS) entry which is preliminary data.</text>
</comment>
<protein>
    <recommendedName>
        <fullName evidence="5">Apple domain-containing protein</fullName>
    </recommendedName>
</protein>
<feature type="compositionally biased region" description="Polar residues" evidence="1">
    <location>
        <begin position="73"/>
        <end position="91"/>
    </location>
</feature>
<reference evidence="3 4" key="1">
    <citation type="submission" date="2017-03" db="EMBL/GenBank/DDBJ databases">
        <title>Genomes of endolithic fungi from Antarctica.</title>
        <authorList>
            <person name="Coleine C."/>
            <person name="Masonjones S."/>
            <person name="Stajich J.E."/>
        </authorList>
    </citation>
    <scope>NUCLEOTIDE SEQUENCE [LARGE SCALE GENOMIC DNA]</scope>
    <source>
        <strain evidence="3 4">CCFEE 5184</strain>
    </source>
</reference>
<keyword evidence="2" id="KW-0732">Signal</keyword>
<dbReference type="OrthoDB" id="3660917at2759"/>
<feature type="chain" id="PRO_5020758181" description="Apple domain-containing protein" evidence="2">
    <location>
        <begin position="21"/>
        <end position="387"/>
    </location>
</feature>
<evidence type="ECO:0000256" key="1">
    <source>
        <dbReference type="SAM" id="MobiDB-lite"/>
    </source>
</evidence>
<keyword evidence="4" id="KW-1185">Reference proteome</keyword>
<proteinExistence type="predicted"/>
<gene>
    <name evidence="3" type="ORF">B0A55_01871</name>
</gene>
<dbReference type="STRING" id="329884.A0A4U0XSG4"/>
<organism evidence="3 4">
    <name type="scientific">Friedmanniomyces simplex</name>
    <dbReference type="NCBI Taxonomy" id="329884"/>
    <lineage>
        <taxon>Eukaryota</taxon>
        <taxon>Fungi</taxon>
        <taxon>Dikarya</taxon>
        <taxon>Ascomycota</taxon>
        <taxon>Pezizomycotina</taxon>
        <taxon>Dothideomycetes</taxon>
        <taxon>Dothideomycetidae</taxon>
        <taxon>Mycosphaerellales</taxon>
        <taxon>Teratosphaeriaceae</taxon>
        <taxon>Friedmanniomyces</taxon>
    </lineage>
</organism>
<accession>A0A4U0XSG4</accession>
<name>A0A4U0XSG4_9PEZI</name>